<evidence type="ECO:0000256" key="3">
    <source>
        <dbReference type="ARBA" id="ARBA00022898"/>
    </source>
</evidence>
<name>A0ABQ2QBS6_9GAMM</name>
<dbReference type="RefSeq" id="WP_188952368.1">
    <property type="nucleotide sequence ID" value="NZ_BMQW01000001.1"/>
</dbReference>
<comment type="cofactor">
    <cofactor evidence="1">
        <name>pyridoxal 5'-phosphate</name>
        <dbReference type="ChEBI" id="CHEBI:597326"/>
    </cofactor>
</comment>
<keyword evidence="3" id="KW-0663">Pyridoxal phosphate</keyword>
<dbReference type="PANTHER" id="PTHR43780">
    <property type="entry name" value="1-AMINOCYCLOPROPANE-1-CARBOXYLATE DEAMINASE-RELATED"/>
    <property type="match status" value="1"/>
</dbReference>
<comment type="similarity">
    <text evidence="2">Belongs to the ACC deaminase/D-cysteine desulfhydrase family.</text>
</comment>
<gene>
    <name evidence="4" type="ORF">GCM10009410_01280</name>
</gene>
<sequence length="318" mass="36351">MFATSPVQQILFEQRRIFVKRDDLLHPDFSGNKARKFYHFLSKDYSHITHLVGSGSAQANSLYSMSVLAKQRGWRFDYYVSHLNDFIIQHPMGNYAAAIANGANIIDVSQLQQAFQYQQMHLDDVVKKIIEANYSRHCSLLHIPEGGRCEYAESGLAMLATEVIDWAQLNNLTELKVFLPSGTGTTAAYLNKQLKLQLANNNITRLNLEVITCSTVGGDEYLIQQFSELVDKEYYPTVVNDGHKYHFGKLTKRCFDMWKSVCVSGIEFELLYDPVGFLVLKDYLAKHSQWQGDIVYLHQGGVLGNQTMLPRYQRKFAK</sequence>
<dbReference type="Proteomes" id="UP000654004">
    <property type="component" value="Unassembled WGS sequence"/>
</dbReference>
<protein>
    <submittedName>
        <fullName evidence="4">1-aminocyclopropane-1-carboxylate deaminase</fullName>
    </submittedName>
</protein>
<dbReference type="PIRSF" id="PIRSF006278">
    <property type="entry name" value="ACCD_DCysDesulf"/>
    <property type="match status" value="1"/>
</dbReference>
<dbReference type="InterPro" id="IPR036052">
    <property type="entry name" value="TrpB-like_PALP_sf"/>
</dbReference>
<evidence type="ECO:0000313" key="4">
    <source>
        <dbReference type="EMBL" id="GGP73439.1"/>
    </source>
</evidence>
<dbReference type="EMBL" id="BMQW01000001">
    <property type="protein sequence ID" value="GGP73439.1"/>
    <property type="molecule type" value="Genomic_DNA"/>
</dbReference>
<evidence type="ECO:0000256" key="1">
    <source>
        <dbReference type="ARBA" id="ARBA00001933"/>
    </source>
</evidence>
<comment type="caution">
    <text evidence="4">The sequence shown here is derived from an EMBL/GenBank/DDBJ whole genome shotgun (WGS) entry which is preliminary data.</text>
</comment>
<evidence type="ECO:0000313" key="5">
    <source>
        <dbReference type="Proteomes" id="UP000654004"/>
    </source>
</evidence>
<dbReference type="SUPFAM" id="SSF53686">
    <property type="entry name" value="Tryptophan synthase beta subunit-like PLP-dependent enzymes"/>
    <property type="match status" value="1"/>
</dbReference>
<reference evidence="5" key="1">
    <citation type="journal article" date="2019" name="Int. J. Syst. Evol. Microbiol.">
        <title>The Global Catalogue of Microorganisms (GCM) 10K type strain sequencing project: providing services to taxonomists for standard genome sequencing and annotation.</title>
        <authorList>
            <consortium name="The Broad Institute Genomics Platform"/>
            <consortium name="The Broad Institute Genome Sequencing Center for Infectious Disease"/>
            <person name="Wu L."/>
            <person name="Ma J."/>
        </authorList>
    </citation>
    <scope>NUCLEOTIDE SEQUENCE [LARGE SCALE GENOMIC DNA]</scope>
    <source>
        <strain evidence="5">JCM 32305</strain>
    </source>
</reference>
<accession>A0ABQ2QBS6</accession>
<evidence type="ECO:0000256" key="2">
    <source>
        <dbReference type="ARBA" id="ARBA00008639"/>
    </source>
</evidence>
<dbReference type="PANTHER" id="PTHR43780:SF2">
    <property type="entry name" value="1-AMINOCYCLOPROPANE-1-CARBOXYLATE DEAMINASE-RELATED"/>
    <property type="match status" value="1"/>
</dbReference>
<dbReference type="InterPro" id="IPR027278">
    <property type="entry name" value="ACCD_DCysDesulf"/>
</dbReference>
<proteinExistence type="inferred from homology"/>
<dbReference type="Gene3D" id="3.40.50.1100">
    <property type="match status" value="2"/>
</dbReference>
<organism evidence="4 5">
    <name type="scientific">Shewanella ulleungensis</name>
    <dbReference type="NCBI Taxonomy" id="2282699"/>
    <lineage>
        <taxon>Bacteria</taxon>
        <taxon>Pseudomonadati</taxon>
        <taxon>Pseudomonadota</taxon>
        <taxon>Gammaproteobacteria</taxon>
        <taxon>Alteromonadales</taxon>
        <taxon>Shewanellaceae</taxon>
        <taxon>Shewanella</taxon>
    </lineage>
</organism>
<keyword evidence="5" id="KW-1185">Reference proteome</keyword>